<dbReference type="GeneID" id="94848801"/>
<dbReference type="PANTHER" id="PTHR45911:SF4">
    <property type="entry name" value="MULTIPLE C2 AND TRANSMEMBRANE DOMAIN-CONTAINING PROTEIN"/>
    <property type="match status" value="1"/>
</dbReference>
<dbReference type="Proteomes" id="UP000179807">
    <property type="component" value="Unassembled WGS sequence"/>
</dbReference>
<comment type="caution">
    <text evidence="5">The sequence shown here is derived from an EMBL/GenBank/DDBJ whole genome shotgun (WGS) entry which is preliminary data.</text>
</comment>
<dbReference type="PROSITE" id="PS50004">
    <property type="entry name" value="C2"/>
    <property type="match status" value="2"/>
</dbReference>
<evidence type="ECO:0000313" key="6">
    <source>
        <dbReference type="Proteomes" id="UP000179807"/>
    </source>
</evidence>
<dbReference type="RefSeq" id="XP_068369291.1">
    <property type="nucleotide sequence ID" value="XM_068514097.1"/>
</dbReference>
<evidence type="ECO:0000256" key="3">
    <source>
        <dbReference type="SAM" id="MobiDB-lite"/>
    </source>
</evidence>
<dbReference type="CDD" id="cd00030">
    <property type="entry name" value="C2"/>
    <property type="match status" value="2"/>
</dbReference>
<keyword evidence="1" id="KW-0479">Metal-binding</keyword>
<sequence>MQLHVKVIEARNVPAADLNGKSDPYVTLSTQRSKNKFQKTKTKKKTLTPRWDEEFTLNIEYVSDNVVIGLFDHDVIGSDDQLGLMHFHPHDLIPGVVDDRWWTMCRVSGVKKDPELHLVTQLVYKGQPKWQNLNLLLIDCYVKIIEGKDLAKMDTVGKSDPYIKLTISTDTTINWPSTKVVKNSQSPSWNESFLFWVTDPTRDKLMFKMWDKDMTSDDLMATLELPLAGFQVGVPQQKWFDFSPAKGVKKGGSIHMMICLAPSTTAWPDKPSIIDNFKDNKLKPQNMPKGGWGESLPRLPPPTLPQPGMMQPGMMPPPGMPPQMGYPPQGMPPQGGMMPPQMGYPPQGMPPQGMPPQGVPPQMGYPPQGMPPQPGMAHYQSMAQVPPQPYGQPMMQGAPYQSMAQMPPQGYPPQGYPQYPPQ</sequence>
<feature type="compositionally biased region" description="Pro residues" evidence="3">
    <location>
        <begin position="409"/>
        <end position="422"/>
    </location>
</feature>
<name>A0A1J4KY31_9EUKA</name>
<dbReference type="AlphaFoldDB" id="A0A1J4KY31"/>
<accession>A0A1J4KY31</accession>
<proteinExistence type="predicted"/>
<evidence type="ECO:0000256" key="1">
    <source>
        <dbReference type="ARBA" id="ARBA00022723"/>
    </source>
</evidence>
<dbReference type="SUPFAM" id="SSF49562">
    <property type="entry name" value="C2 domain (Calcium/lipid-binding domain, CaLB)"/>
    <property type="match status" value="2"/>
</dbReference>
<evidence type="ECO:0000256" key="2">
    <source>
        <dbReference type="ARBA" id="ARBA00022837"/>
    </source>
</evidence>
<keyword evidence="2" id="KW-0106">Calcium</keyword>
<protein>
    <recommendedName>
        <fullName evidence="4">C2 domain-containing protein</fullName>
    </recommendedName>
</protein>
<dbReference type="VEuPathDB" id="TrichDB:TRFO_42039"/>
<feature type="domain" description="C2" evidence="4">
    <location>
        <begin position="1"/>
        <end position="102"/>
    </location>
</feature>
<dbReference type="EMBL" id="MLAK01000144">
    <property type="protein sequence ID" value="OHT16155.1"/>
    <property type="molecule type" value="Genomic_DNA"/>
</dbReference>
<keyword evidence="6" id="KW-1185">Reference proteome</keyword>
<feature type="domain" description="C2" evidence="4">
    <location>
        <begin position="124"/>
        <end position="240"/>
    </location>
</feature>
<dbReference type="InterPro" id="IPR035892">
    <property type="entry name" value="C2_domain_sf"/>
</dbReference>
<evidence type="ECO:0000259" key="4">
    <source>
        <dbReference type="PROSITE" id="PS50004"/>
    </source>
</evidence>
<dbReference type="PRINTS" id="PR00360">
    <property type="entry name" value="C2DOMAIN"/>
</dbReference>
<dbReference type="Pfam" id="PF00168">
    <property type="entry name" value="C2"/>
    <property type="match status" value="2"/>
</dbReference>
<feature type="region of interest" description="Disordered" evidence="3">
    <location>
        <begin position="278"/>
        <end position="313"/>
    </location>
</feature>
<reference evidence="5" key="1">
    <citation type="submission" date="2016-10" db="EMBL/GenBank/DDBJ databases">
        <authorList>
            <person name="Benchimol M."/>
            <person name="Almeida L.G."/>
            <person name="Vasconcelos A.T."/>
            <person name="Perreira-Neves A."/>
            <person name="Rosa I.A."/>
            <person name="Tasca T."/>
            <person name="Bogo M.R."/>
            <person name="de Souza W."/>
        </authorList>
    </citation>
    <scope>NUCLEOTIDE SEQUENCE [LARGE SCALE GENOMIC DNA]</scope>
    <source>
        <strain evidence="5">K</strain>
    </source>
</reference>
<dbReference type="SMART" id="SM00239">
    <property type="entry name" value="C2"/>
    <property type="match status" value="2"/>
</dbReference>
<organism evidence="5 6">
    <name type="scientific">Tritrichomonas foetus</name>
    <dbReference type="NCBI Taxonomy" id="1144522"/>
    <lineage>
        <taxon>Eukaryota</taxon>
        <taxon>Metamonada</taxon>
        <taxon>Parabasalia</taxon>
        <taxon>Tritrichomonadida</taxon>
        <taxon>Tritrichomonadidae</taxon>
        <taxon>Tritrichomonas</taxon>
    </lineage>
</organism>
<feature type="region of interest" description="Disordered" evidence="3">
    <location>
        <begin position="377"/>
        <end position="422"/>
    </location>
</feature>
<dbReference type="OrthoDB" id="270970at2759"/>
<dbReference type="GO" id="GO:0005509">
    <property type="term" value="F:calcium ion binding"/>
    <property type="evidence" value="ECO:0007669"/>
    <property type="project" value="TreeGrafter"/>
</dbReference>
<dbReference type="Gene3D" id="2.60.40.150">
    <property type="entry name" value="C2 domain"/>
    <property type="match status" value="2"/>
</dbReference>
<dbReference type="PANTHER" id="PTHR45911">
    <property type="entry name" value="C2 DOMAIN-CONTAINING PROTEIN"/>
    <property type="match status" value="1"/>
</dbReference>
<dbReference type="GO" id="GO:0016020">
    <property type="term" value="C:membrane"/>
    <property type="evidence" value="ECO:0007669"/>
    <property type="project" value="TreeGrafter"/>
</dbReference>
<gene>
    <name evidence="5" type="ORF">TRFO_42039</name>
</gene>
<dbReference type="InterPro" id="IPR000008">
    <property type="entry name" value="C2_dom"/>
</dbReference>
<evidence type="ECO:0000313" key="5">
    <source>
        <dbReference type="EMBL" id="OHT16155.1"/>
    </source>
</evidence>